<evidence type="ECO:0000313" key="2">
    <source>
        <dbReference type="EMBL" id="ATL71964.1"/>
    </source>
</evidence>
<proteinExistence type="predicted"/>
<dbReference type="EMBL" id="CP023778">
    <property type="protein sequence ID" value="ATL71964.1"/>
    <property type="molecule type" value="Genomic_DNA"/>
</dbReference>
<dbReference type="Pfam" id="PF12802">
    <property type="entry name" value="MarR_2"/>
    <property type="match status" value="1"/>
</dbReference>
<dbReference type="PROSITE" id="PS50995">
    <property type="entry name" value="HTH_MARR_2"/>
    <property type="match status" value="1"/>
</dbReference>
<gene>
    <name evidence="2" type="ORF">CRH09_20735</name>
</gene>
<dbReference type="InterPro" id="IPR000835">
    <property type="entry name" value="HTH_MarR-typ"/>
</dbReference>
<dbReference type="InterPro" id="IPR039422">
    <property type="entry name" value="MarR/SlyA-like"/>
</dbReference>
<feature type="domain" description="HTH marR-type" evidence="1">
    <location>
        <begin position="4"/>
        <end position="136"/>
    </location>
</feature>
<dbReference type="InterPro" id="IPR036388">
    <property type="entry name" value="WH-like_DNA-bd_sf"/>
</dbReference>
<dbReference type="InterPro" id="IPR036390">
    <property type="entry name" value="WH_DNA-bd_sf"/>
</dbReference>
<dbReference type="GO" id="GO:0003700">
    <property type="term" value="F:DNA-binding transcription factor activity"/>
    <property type="evidence" value="ECO:0007669"/>
    <property type="project" value="InterPro"/>
</dbReference>
<dbReference type="Proteomes" id="UP000221961">
    <property type="component" value="Chromosome"/>
</dbReference>
<dbReference type="SUPFAM" id="SSF46785">
    <property type="entry name" value="Winged helix' DNA-binding domain"/>
    <property type="match status" value="1"/>
</dbReference>
<dbReference type="SMART" id="SM00347">
    <property type="entry name" value="HTH_MARR"/>
    <property type="match status" value="1"/>
</dbReference>
<evidence type="ECO:0000259" key="1">
    <source>
        <dbReference type="PROSITE" id="PS50995"/>
    </source>
</evidence>
<dbReference type="PANTHER" id="PTHR33164">
    <property type="entry name" value="TRANSCRIPTIONAL REGULATOR, MARR FAMILY"/>
    <property type="match status" value="1"/>
</dbReference>
<dbReference type="PANTHER" id="PTHR33164:SF43">
    <property type="entry name" value="HTH-TYPE TRANSCRIPTIONAL REPRESSOR YETL"/>
    <property type="match status" value="1"/>
</dbReference>
<name>A0A291RXK3_9NOCA</name>
<sequence length="144" mass="15924">MGEDQPLGYQVARLAMMIRTQIGEALTPLNLTFPQYVCLRVLKDQPGKSNAGLARSTRVSPQSMHAVLQPLEDAGLVERPASVEFGRARPIHLTPRGTEVLTRAENAVHSAETRLLSHLSPRQQNEFKRALATLTALDIKLTEF</sequence>
<accession>A0A291RXK3</accession>
<protein>
    <submittedName>
        <fullName evidence="2">MarR family transcriptional regulator</fullName>
    </submittedName>
</protein>
<dbReference type="KEGG" id="ntp:CRH09_20735"/>
<reference evidence="2 3" key="1">
    <citation type="submission" date="2017-10" db="EMBL/GenBank/DDBJ databases">
        <title>Comparative genomics between pathogenic Norcardia.</title>
        <authorList>
            <person name="Zeng L."/>
        </authorList>
    </citation>
    <scope>NUCLEOTIDE SEQUENCE [LARGE SCALE GENOMIC DNA]</scope>
    <source>
        <strain evidence="2 3">NC_YFY_NT001</strain>
    </source>
</reference>
<organism evidence="2 3">
    <name type="scientific">Nocardia terpenica</name>
    <dbReference type="NCBI Taxonomy" id="455432"/>
    <lineage>
        <taxon>Bacteria</taxon>
        <taxon>Bacillati</taxon>
        <taxon>Actinomycetota</taxon>
        <taxon>Actinomycetes</taxon>
        <taxon>Mycobacteriales</taxon>
        <taxon>Nocardiaceae</taxon>
        <taxon>Nocardia</taxon>
    </lineage>
</organism>
<dbReference type="Gene3D" id="1.10.10.10">
    <property type="entry name" value="Winged helix-like DNA-binding domain superfamily/Winged helix DNA-binding domain"/>
    <property type="match status" value="1"/>
</dbReference>
<dbReference type="AlphaFoldDB" id="A0A291RXK3"/>
<evidence type="ECO:0000313" key="3">
    <source>
        <dbReference type="Proteomes" id="UP000221961"/>
    </source>
</evidence>
<dbReference type="GO" id="GO:0006950">
    <property type="term" value="P:response to stress"/>
    <property type="evidence" value="ECO:0007669"/>
    <property type="project" value="TreeGrafter"/>
</dbReference>